<evidence type="ECO:0000313" key="2">
    <source>
        <dbReference type="EMBL" id="RZU50247.1"/>
    </source>
</evidence>
<keyword evidence="3" id="KW-1185">Reference proteome</keyword>
<gene>
    <name evidence="2" type="ORF">EV385_2013</name>
</gene>
<feature type="region of interest" description="Disordered" evidence="1">
    <location>
        <begin position="210"/>
        <end position="234"/>
    </location>
</feature>
<comment type="caution">
    <text evidence="2">The sequence shown here is derived from an EMBL/GenBank/DDBJ whole genome shotgun (WGS) entry which is preliminary data.</text>
</comment>
<evidence type="ECO:0008006" key="4">
    <source>
        <dbReference type="Google" id="ProtNLM"/>
    </source>
</evidence>
<dbReference type="OrthoDB" id="3384464at2"/>
<protein>
    <recommendedName>
        <fullName evidence="4">PPE family protein</fullName>
    </recommendedName>
</protein>
<dbReference type="EMBL" id="SHKY01000001">
    <property type="protein sequence ID" value="RZU50247.1"/>
    <property type="molecule type" value="Genomic_DNA"/>
</dbReference>
<organism evidence="2 3">
    <name type="scientific">Krasilnikovia cinnamomea</name>
    <dbReference type="NCBI Taxonomy" id="349313"/>
    <lineage>
        <taxon>Bacteria</taxon>
        <taxon>Bacillati</taxon>
        <taxon>Actinomycetota</taxon>
        <taxon>Actinomycetes</taxon>
        <taxon>Micromonosporales</taxon>
        <taxon>Micromonosporaceae</taxon>
        <taxon>Krasilnikovia</taxon>
    </lineage>
</organism>
<accession>A0A4Q7ZHH5</accession>
<evidence type="ECO:0000256" key="1">
    <source>
        <dbReference type="SAM" id="MobiDB-lite"/>
    </source>
</evidence>
<evidence type="ECO:0000313" key="3">
    <source>
        <dbReference type="Proteomes" id="UP000292564"/>
    </source>
</evidence>
<dbReference type="RefSeq" id="WP_130509209.1">
    <property type="nucleotide sequence ID" value="NZ_SHKY01000001.1"/>
</dbReference>
<name>A0A4Q7ZHH5_9ACTN</name>
<feature type="region of interest" description="Disordered" evidence="1">
    <location>
        <begin position="427"/>
        <end position="492"/>
    </location>
</feature>
<reference evidence="2 3" key="1">
    <citation type="submission" date="2019-02" db="EMBL/GenBank/DDBJ databases">
        <title>Sequencing the genomes of 1000 actinobacteria strains.</title>
        <authorList>
            <person name="Klenk H.-P."/>
        </authorList>
    </citation>
    <scope>NUCLEOTIDE SEQUENCE [LARGE SCALE GENOMIC DNA]</scope>
    <source>
        <strain evidence="2 3">DSM 45162</strain>
    </source>
</reference>
<feature type="region of interest" description="Disordered" evidence="1">
    <location>
        <begin position="137"/>
        <end position="175"/>
    </location>
</feature>
<sequence>MLIADGGGGYGGTDWFGYDVKKMWEAIADQDTEPHYEVVQGWRRTSELTNEHLSRVRLYRDNLADAWPPEKSPASAAYIARLDELIEHLTETHAAAAANYTTFSSVALDLSVARTKIEPLYKEYMANQASIAKWQADRDAAAAAPKPSSSPTPSPSPSPQASPVPTAPPVSAEHQEQLNNQARSIMYALSNTVISAQAQLQKPKLYDFGTMANRQGDDHGDGNGSGQSVPPLIPVPAPPAVPPPDHLVQRPHMATTSPVASGHPGVSAINPGSVINPVGGPTLSGTQLVAAPPVSPPVTPGLTIGATNTIPPGTPGLPGILPPAVNSPLGLVPPGASTASIPGGAAIPGGPPRPSLGAQAGRFPTMPSGGVIGSTPGSGVIGQLPGTGSGQTRVGGGSSRVNPIGGVINPQSSAGARSVSGVGAAARLGSGGQLGAAYGQSRRSRSDHPENANTAPWDPDNPWATDEGVDPVVLPQEDPGPINPGPAIGIKG</sequence>
<dbReference type="AlphaFoldDB" id="A0A4Q7ZHH5"/>
<dbReference type="Proteomes" id="UP000292564">
    <property type="component" value="Unassembled WGS sequence"/>
</dbReference>
<feature type="compositionally biased region" description="Pro residues" evidence="1">
    <location>
        <begin position="148"/>
        <end position="168"/>
    </location>
</feature>
<proteinExistence type="predicted"/>